<dbReference type="NCBIfam" id="NF033587">
    <property type="entry name" value="transpos_IS6"/>
    <property type="match status" value="1"/>
</dbReference>
<keyword evidence="6" id="KW-1185">Reference proteome</keyword>
<evidence type="ECO:0000313" key="6">
    <source>
        <dbReference type="Proteomes" id="UP001172778"/>
    </source>
</evidence>
<evidence type="ECO:0000256" key="1">
    <source>
        <dbReference type="ARBA" id="ARBA00022578"/>
    </source>
</evidence>
<comment type="caution">
    <text evidence="5">The sequence shown here is derived from an EMBL/GenBank/DDBJ whole genome shotgun (WGS) entry which is preliminary data.</text>
</comment>
<dbReference type="Pfam" id="PF13610">
    <property type="entry name" value="DDE_Tnp_IS240"/>
    <property type="match status" value="1"/>
</dbReference>
<feature type="domain" description="DDE" evidence="4">
    <location>
        <begin position="74"/>
        <end position="202"/>
    </location>
</feature>
<keyword evidence="3" id="KW-0233">DNA recombination</keyword>
<name>A0ABT7E6E3_9NEIS</name>
<reference evidence="5" key="1">
    <citation type="submission" date="2023-03" db="EMBL/GenBank/DDBJ databases">
        <title>Chitinimonas shenzhenensis gen. nov., sp. nov., a novel member of family Burkholderiaceae isolated from activated sludge collected in Shen Zhen, China.</title>
        <authorList>
            <person name="Wang X."/>
        </authorList>
    </citation>
    <scope>NUCLEOTIDE SEQUENCE</scope>
    <source>
        <strain evidence="5">DQS-5</strain>
    </source>
</reference>
<organism evidence="5 6">
    <name type="scientific">Parachitinimonas caeni</name>
    <dbReference type="NCBI Taxonomy" id="3031301"/>
    <lineage>
        <taxon>Bacteria</taxon>
        <taxon>Pseudomonadati</taxon>
        <taxon>Pseudomonadota</taxon>
        <taxon>Betaproteobacteria</taxon>
        <taxon>Neisseriales</taxon>
        <taxon>Chitinibacteraceae</taxon>
        <taxon>Parachitinimonas</taxon>
    </lineage>
</organism>
<keyword evidence="2" id="KW-0238">DNA-binding</keyword>
<dbReference type="InterPro" id="IPR032874">
    <property type="entry name" value="DDE_dom"/>
</dbReference>
<accession>A0ABT7E6E3</accession>
<sequence>MDESLCHRHRFPAEVNSHAVWLYHRFSLSFRDIEALLASRGVLVSNETIRQWCLKFGQAYTNTLRRSRPKRGEKWHLDEAYLSMNGKRHYLWRAVDQEGNVLDILVQSRRNRHAAKRFLRKLLKGLCYAPRVMITDKLKRYAAAKQDILPGVEHRQHKGLNNRAEVSHQPTRLKEKPMRHFKSPTQAQRFLSAHGPINKLFRCRRHLLSRADDRAAREKAFLAWQIITNALAAA</sequence>
<gene>
    <name evidence="5" type="ORF">PZA18_23035</name>
</gene>
<dbReference type="EMBL" id="JARRAF010000066">
    <property type="protein sequence ID" value="MDK2126923.1"/>
    <property type="molecule type" value="Genomic_DNA"/>
</dbReference>
<keyword evidence="1" id="KW-0815">Transposition</keyword>
<dbReference type="InterPro" id="IPR047930">
    <property type="entry name" value="Transpos_IS6"/>
</dbReference>
<dbReference type="PANTHER" id="PTHR35528">
    <property type="entry name" value="BLL1675 PROTEIN"/>
    <property type="match status" value="1"/>
</dbReference>
<evidence type="ECO:0000256" key="2">
    <source>
        <dbReference type="ARBA" id="ARBA00023125"/>
    </source>
</evidence>
<dbReference type="InterPro" id="IPR052183">
    <property type="entry name" value="IS_Transposase"/>
</dbReference>
<evidence type="ECO:0000313" key="5">
    <source>
        <dbReference type="EMBL" id="MDK2126923.1"/>
    </source>
</evidence>
<evidence type="ECO:0000256" key="3">
    <source>
        <dbReference type="ARBA" id="ARBA00023172"/>
    </source>
</evidence>
<evidence type="ECO:0000259" key="4">
    <source>
        <dbReference type="Pfam" id="PF13610"/>
    </source>
</evidence>
<dbReference type="PANTHER" id="PTHR35528:SF3">
    <property type="entry name" value="BLL1675 PROTEIN"/>
    <property type="match status" value="1"/>
</dbReference>
<proteinExistence type="predicted"/>
<protein>
    <submittedName>
        <fullName evidence="5">IS6 family transposase</fullName>
    </submittedName>
</protein>
<dbReference type="RefSeq" id="WP_284103244.1">
    <property type="nucleotide sequence ID" value="NZ_JARRAF010000066.1"/>
</dbReference>
<dbReference type="Proteomes" id="UP001172778">
    <property type="component" value="Unassembled WGS sequence"/>
</dbReference>